<reference evidence="3 4" key="1">
    <citation type="submission" date="2019-03" db="EMBL/GenBank/DDBJ databases">
        <title>Rhodosporidium diobovatum UCD-FST 08-225 genome sequencing, assembly, and annotation.</title>
        <authorList>
            <person name="Fakankun I.U."/>
            <person name="Fristensky B."/>
            <person name="Levin D.B."/>
        </authorList>
    </citation>
    <scope>NUCLEOTIDE SEQUENCE [LARGE SCALE GENOMIC DNA]</scope>
    <source>
        <strain evidence="3 4">UCD-FST 08-225</strain>
    </source>
</reference>
<dbReference type="PANTHER" id="PTHR41807:SF1">
    <property type="entry name" value="GLUTATHIONE TRANSFERASE 3"/>
    <property type="match status" value="1"/>
</dbReference>
<keyword evidence="2" id="KW-0812">Transmembrane</keyword>
<proteinExistence type="predicted"/>
<dbReference type="Proteomes" id="UP000311382">
    <property type="component" value="Unassembled WGS sequence"/>
</dbReference>
<dbReference type="EMBL" id="SOZI01000005">
    <property type="protein sequence ID" value="TNY24071.1"/>
    <property type="molecule type" value="Genomic_DNA"/>
</dbReference>
<keyword evidence="2" id="KW-0472">Membrane</keyword>
<keyword evidence="2" id="KW-1133">Transmembrane helix</keyword>
<name>A0A5C5G857_9BASI</name>
<comment type="caution">
    <text evidence="3">The sequence shown here is derived from an EMBL/GenBank/DDBJ whole genome shotgun (WGS) entry which is preliminary data.</text>
</comment>
<accession>A0A5C5G857</accession>
<evidence type="ECO:0000256" key="2">
    <source>
        <dbReference type="SAM" id="Phobius"/>
    </source>
</evidence>
<dbReference type="InterPro" id="IPR038872">
    <property type="entry name" value="Put_GTT3"/>
</dbReference>
<evidence type="ECO:0000313" key="4">
    <source>
        <dbReference type="Proteomes" id="UP000311382"/>
    </source>
</evidence>
<dbReference type="AlphaFoldDB" id="A0A5C5G857"/>
<sequence>MHLTGRVGKAGSTHGRFLRDELQSIVDALDVRSSLPPGLRSVTKYDLAEAIRAELKSNPAAREDPRFSDLWASMPESKKPSSLLRNAEQTHEGHDPITLGVDPNASHGSPRKSLEELYHESADEGSASPAVAGEEALTTLHDAILQGPKHIVDSLLHRGVNGAADELALVPATKSLRRRANESLALVARRGSTSLRHAAHETVGFVEEAQVKASQPWVVVGGILAAELAFIIYEAVPWVDKTYGPHEWLHRSSTPSFTLHLPILSVLFHRTFFAALLLWVLATYLLPLALATIFSFPTHADRRIRRHGRSSTGGSHPLAHLAPPNPLIFSLSRLALALLRGYVLAPPLASPTSVVESLKTALREIAAGGPGSLGLAGGRYSFDGAVTGLWGVVAVGMGVASVVSGFAESRV</sequence>
<organism evidence="3 4">
    <name type="scientific">Rhodotorula diobovata</name>
    <dbReference type="NCBI Taxonomy" id="5288"/>
    <lineage>
        <taxon>Eukaryota</taxon>
        <taxon>Fungi</taxon>
        <taxon>Dikarya</taxon>
        <taxon>Basidiomycota</taxon>
        <taxon>Pucciniomycotina</taxon>
        <taxon>Microbotryomycetes</taxon>
        <taxon>Sporidiobolales</taxon>
        <taxon>Sporidiobolaceae</taxon>
        <taxon>Rhodotorula</taxon>
    </lineage>
</organism>
<feature type="region of interest" description="Disordered" evidence="1">
    <location>
        <begin position="72"/>
        <end position="111"/>
    </location>
</feature>
<keyword evidence="4" id="KW-1185">Reference proteome</keyword>
<dbReference type="OrthoDB" id="5569309at2759"/>
<evidence type="ECO:0000256" key="1">
    <source>
        <dbReference type="SAM" id="MobiDB-lite"/>
    </source>
</evidence>
<dbReference type="GO" id="GO:0016020">
    <property type="term" value="C:membrane"/>
    <property type="evidence" value="ECO:0007669"/>
    <property type="project" value="TreeGrafter"/>
</dbReference>
<feature type="transmembrane region" description="Helical" evidence="2">
    <location>
        <begin position="272"/>
        <end position="296"/>
    </location>
</feature>
<dbReference type="PANTHER" id="PTHR41807">
    <property type="entry name" value="GLUTATHIONE TRANSFERASE 3"/>
    <property type="match status" value="1"/>
</dbReference>
<protein>
    <submittedName>
        <fullName evidence="3">Uncharacterized protein</fullName>
    </submittedName>
</protein>
<evidence type="ECO:0000313" key="3">
    <source>
        <dbReference type="EMBL" id="TNY24071.1"/>
    </source>
</evidence>
<gene>
    <name evidence="3" type="ORF">DMC30DRAFT_443782</name>
</gene>
<feature type="transmembrane region" description="Helical" evidence="2">
    <location>
        <begin position="388"/>
        <end position="407"/>
    </location>
</feature>
<feature type="transmembrane region" description="Helical" evidence="2">
    <location>
        <begin position="217"/>
        <end position="236"/>
    </location>
</feature>